<proteinExistence type="predicted"/>
<dbReference type="InterPro" id="IPR029069">
    <property type="entry name" value="HotDog_dom_sf"/>
</dbReference>
<sequence length="53" mass="5570">ILRGLPIGMEIDCTGVIDHVGRSTGVAHGEIRGVEDGKLYATGSTTCIVMKLK</sequence>
<dbReference type="SUPFAM" id="SSF54637">
    <property type="entry name" value="Thioesterase/thiol ester dehydrase-isomerase"/>
    <property type="match status" value="1"/>
</dbReference>
<organism evidence="1">
    <name type="scientific">marine sediment metagenome</name>
    <dbReference type="NCBI Taxonomy" id="412755"/>
    <lineage>
        <taxon>unclassified sequences</taxon>
        <taxon>metagenomes</taxon>
        <taxon>ecological metagenomes</taxon>
    </lineage>
</organism>
<dbReference type="Gene3D" id="3.10.129.10">
    <property type="entry name" value="Hotdog Thioesterase"/>
    <property type="match status" value="1"/>
</dbReference>
<evidence type="ECO:0008006" key="2">
    <source>
        <dbReference type="Google" id="ProtNLM"/>
    </source>
</evidence>
<dbReference type="EMBL" id="LAZR01037423">
    <property type="protein sequence ID" value="KKL22247.1"/>
    <property type="molecule type" value="Genomic_DNA"/>
</dbReference>
<gene>
    <name evidence="1" type="ORF">LCGC14_2437370</name>
</gene>
<protein>
    <recommendedName>
        <fullName evidence="2">Thioesterase domain-containing protein</fullName>
    </recommendedName>
</protein>
<name>A0A0F9C7H3_9ZZZZ</name>
<dbReference type="AlphaFoldDB" id="A0A0F9C7H3"/>
<reference evidence="1" key="1">
    <citation type="journal article" date="2015" name="Nature">
        <title>Complex archaea that bridge the gap between prokaryotes and eukaryotes.</title>
        <authorList>
            <person name="Spang A."/>
            <person name="Saw J.H."/>
            <person name="Jorgensen S.L."/>
            <person name="Zaremba-Niedzwiedzka K."/>
            <person name="Martijn J."/>
            <person name="Lind A.E."/>
            <person name="van Eijk R."/>
            <person name="Schleper C."/>
            <person name="Guy L."/>
            <person name="Ettema T.J."/>
        </authorList>
    </citation>
    <scope>NUCLEOTIDE SEQUENCE</scope>
</reference>
<accession>A0A0F9C7H3</accession>
<comment type="caution">
    <text evidence="1">The sequence shown here is derived from an EMBL/GenBank/DDBJ whole genome shotgun (WGS) entry which is preliminary data.</text>
</comment>
<feature type="non-terminal residue" evidence="1">
    <location>
        <position position="1"/>
    </location>
</feature>
<evidence type="ECO:0000313" key="1">
    <source>
        <dbReference type="EMBL" id="KKL22247.1"/>
    </source>
</evidence>